<sequence>MSWFYGTAFKYKSSTIVHTSDQCPDGCPTNGNVRVR</sequence>
<evidence type="ECO:0000313" key="1">
    <source>
        <dbReference type="EMBL" id="ELQ37454.1"/>
    </source>
</evidence>
<dbReference type="EMBL" id="JH793872">
    <property type="protein sequence ID" value="ELQ37454.1"/>
    <property type="molecule type" value="Genomic_DNA"/>
</dbReference>
<gene>
    <name evidence="1" type="ORF">OOU_Y34scaffold00592g2</name>
</gene>
<reference evidence="1" key="1">
    <citation type="journal article" date="2012" name="PLoS Genet.">
        <title>Comparative analysis of the genomes of two field isolates of the rice blast fungus Magnaporthe oryzae.</title>
        <authorList>
            <person name="Xue M."/>
            <person name="Yang J."/>
            <person name="Li Z."/>
            <person name="Hu S."/>
            <person name="Yao N."/>
            <person name="Dean R.A."/>
            <person name="Zhao W."/>
            <person name="Shen M."/>
            <person name="Zhang H."/>
            <person name="Li C."/>
            <person name="Liu L."/>
            <person name="Cao L."/>
            <person name="Xu X."/>
            <person name="Xing Y."/>
            <person name="Hsiang T."/>
            <person name="Zhang Z."/>
            <person name="Xu J.R."/>
            <person name="Peng Y.L."/>
        </authorList>
    </citation>
    <scope>NUCLEOTIDE SEQUENCE</scope>
    <source>
        <strain evidence="1">Y34</strain>
    </source>
</reference>
<accession>A0AA97NWB8</accession>
<proteinExistence type="predicted"/>
<dbReference type="AlphaFoldDB" id="A0AA97NWB8"/>
<dbReference type="Proteomes" id="UP000011086">
    <property type="component" value="Unassembled WGS sequence"/>
</dbReference>
<protein>
    <submittedName>
        <fullName evidence="1">Uncharacterized protein</fullName>
    </submittedName>
</protein>
<name>A0AA97NWB8_PYRO3</name>
<organism evidence="1">
    <name type="scientific">Pyricularia oryzae (strain Y34)</name>
    <name type="common">Rice blast fungus</name>
    <name type="synonym">Magnaporthe oryzae</name>
    <dbReference type="NCBI Taxonomy" id="1143189"/>
    <lineage>
        <taxon>Eukaryota</taxon>
        <taxon>Fungi</taxon>
        <taxon>Dikarya</taxon>
        <taxon>Ascomycota</taxon>
        <taxon>Pezizomycotina</taxon>
        <taxon>Sordariomycetes</taxon>
        <taxon>Sordariomycetidae</taxon>
        <taxon>Magnaporthales</taxon>
        <taxon>Pyriculariaceae</taxon>
        <taxon>Pyricularia</taxon>
    </lineage>
</organism>